<evidence type="ECO:0000313" key="4">
    <source>
        <dbReference type="EMBL" id="RKS88722.1"/>
    </source>
</evidence>
<dbReference type="InterPro" id="IPR042099">
    <property type="entry name" value="ANL_N_sf"/>
</dbReference>
<evidence type="ECO:0000313" key="5">
    <source>
        <dbReference type="Proteomes" id="UP000275727"/>
    </source>
</evidence>
<evidence type="ECO:0000313" key="6">
    <source>
        <dbReference type="Proteomes" id="UP000276029"/>
    </source>
</evidence>
<evidence type="ECO:0000259" key="1">
    <source>
        <dbReference type="Pfam" id="PF00501"/>
    </source>
</evidence>
<reference evidence="3 5" key="1">
    <citation type="submission" date="2018-06" db="EMBL/GenBank/DDBJ databases">
        <title>Complete Genome Sequence of the Microcystin-Degrading Bacterium Sphingosinicella microcystinivorans Strain B-9.</title>
        <authorList>
            <person name="Jin H."/>
            <person name="Nishizawa T."/>
            <person name="Guo Y."/>
            <person name="Nishizawa A."/>
            <person name="Park H."/>
            <person name="Kato H."/>
            <person name="Tsuji K."/>
            <person name="Harada K."/>
        </authorList>
    </citation>
    <scope>NUCLEOTIDE SEQUENCE [LARGE SCALE GENOMIC DNA]</scope>
    <source>
        <strain evidence="3 5">B9</strain>
    </source>
</reference>
<dbReference type="Proteomes" id="UP000275727">
    <property type="component" value="Chromosome"/>
</dbReference>
<dbReference type="Gene3D" id="3.40.50.12780">
    <property type="entry name" value="N-terminal domain of ligase-like"/>
    <property type="match status" value="1"/>
</dbReference>
<dbReference type="InterPro" id="IPR020845">
    <property type="entry name" value="AMP-binding_CS"/>
</dbReference>
<reference evidence="4 6" key="2">
    <citation type="submission" date="2018-10" db="EMBL/GenBank/DDBJ databases">
        <title>Genomic Encyclopedia of Type Strains, Phase IV (KMG-IV): sequencing the most valuable type-strain genomes for metagenomic binning, comparative biology and taxonomic classification.</title>
        <authorList>
            <person name="Goeker M."/>
        </authorList>
    </citation>
    <scope>NUCLEOTIDE SEQUENCE [LARGE SCALE GENOMIC DNA]</scope>
    <source>
        <strain evidence="4 6">DSM 19791</strain>
    </source>
</reference>
<gene>
    <name evidence="4" type="ORF">DFR51_1929</name>
    <name evidence="3" type="ORF">SmB9_01360</name>
</gene>
<dbReference type="Proteomes" id="UP000276029">
    <property type="component" value="Unassembled WGS sequence"/>
</dbReference>
<dbReference type="PROSITE" id="PS00455">
    <property type="entry name" value="AMP_BINDING"/>
    <property type="match status" value="1"/>
</dbReference>
<protein>
    <submittedName>
        <fullName evidence="3">Acyl-CoA synthetase</fullName>
    </submittedName>
    <submittedName>
        <fullName evidence="4">Fatty-acyl-CoA synthase</fullName>
    </submittedName>
</protein>
<dbReference type="PANTHER" id="PTHR43201">
    <property type="entry name" value="ACYL-COA SYNTHETASE"/>
    <property type="match status" value="1"/>
</dbReference>
<evidence type="ECO:0000313" key="3">
    <source>
        <dbReference type="EMBL" id="BBE32478.1"/>
    </source>
</evidence>
<dbReference type="PANTHER" id="PTHR43201:SF32">
    <property type="entry name" value="2-SUCCINYLBENZOATE--COA LIGASE, CHLOROPLASTIC_PEROXISOMAL"/>
    <property type="match status" value="1"/>
</dbReference>
<dbReference type="InterPro" id="IPR025110">
    <property type="entry name" value="AMP-bd_C"/>
</dbReference>
<dbReference type="GO" id="GO:0031956">
    <property type="term" value="F:medium-chain fatty acid-CoA ligase activity"/>
    <property type="evidence" value="ECO:0007669"/>
    <property type="project" value="TreeGrafter"/>
</dbReference>
<dbReference type="SUPFAM" id="SSF56801">
    <property type="entry name" value="Acetyl-CoA synthetase-like"/>
    <property type="match status" value="1"/>
</dbReference>
<accession>A0AAD1D342</accession>
<dbReference type="Pfam" id="PF00501">
    <property type="entry name" value="AMP-binding"/>
    <property type="match status" value="1"/>
</dbReference>
<dbReference type="EMBL" id="RBWX01000008">
    <property type="protein sequence ID" value="RKS88722.1"/>
    <property type="molecule type" value="Genomic_DNA"/>
</dbReference>
<dbReference type="InterPro" id="IPR000873">
    <property type="entry name" value="AMP-dep_synth/lig_dom"/>
</dbReference>
<dbReference type="KEGG" id="smic:SmB9_01360"/>
<dbReference type="Gene3D" id="3.30.300.30">
    <property type="match status" value="1"/>
</dbReference>
<dbReference type="RefSeq" id="WP_121050312.1">
    <property type="nucleotide sequence ID" value="NZ_AP018711.1"/>
</dbReference>
<dbReference type="Pfam" id="PF13193">
    <property type="entry name" value="AMP-binding_C"/>
    <property type="match status" value="1"/>
</dbReference>
<dbReference type="EMBL" id="AP018711">
    <property type="protein sequence ID" value="BBE32478.1"/>
    <property type="molecule type" value="Genomic_DNA"/>
</dbReference>
<proteinExistence type="predicted"/>
<feature type="domain" description="AMP-binding enzyme C-terminal" evidence="2">
    <location>
        <begin position="467"/>
        <end position="542"/>
    </location>
</feature>
<keyword evidence="6" id="KW-1185">Reference proteome</keyword>
<feature type="domain" description="AMP-dependent synthetase/ligase" evidence="1">
    <location>
        <begin position="36"/>
        <end position="416"/>
    </location>
</feature>
<organism evidence="3 5">
    <name type="scientific">Sphingosinicella microcystinivorans</name>
    <dbReference type="NCBI Taxonomy" id="335406"/>
    <lineage>
        <taxon>Bacteria</taxon>
        <taxon>Pseudomonadati</taxon>
        <taxon>Pseudomonadota</taxon>
        <taxon>Alphaproteobacteria</taxon>
        <taxon>Sphingomonadales</taxon>
        <taxon>Sphingosinicellaceae</taxon>
        <taxon>Sphingosinicella</taxon>
    </lineage>
</organism>
<dbReference type="AlphaFoldDB" id="A0AAD1D342"/>
<dbReference type="InterPro" id="IPR045851">
    <property type="entry name" value="AMP-bd_C_sf"/>
</dbReference>
<evidence type="ECO:0000259" key="2">
    <source>
        <dbReference type="Pfam" id="PF13193"/>
    </source>
</evidence>
<dbReference type="GO" id="GO:0006631">
    <property type="term" value="P:fatty acid metabolic process"/>
    <property type="evidence" value="ECO:0007669"/>
    <property type="project" value="TreeGrafter"/>
</dbReference>
<name>A0AAD1D342_SPHMI</name>
<sequence length="615" mass="65297">MDLATIPPIVDLESIANIERTAIEDRLVADSAFALLRHQANIRADETAIVFLPSGSLSDTPEVYSYAQLFDIVSRSAHVLHGTVGGSGRTVALLLPNLPETLALIIAGGQGGVACPINPLLDPRDIAALLDASDAHVLVTTAPSYDPALFARAQLATSLAARSIRMLVVRGEAPCGIARLEDELACAPSAPAMTPSGQQVAAYFHTGGTTGRPKLACHTHRMQMVQTEISSLAFAYRSTDTVLTGLPFFHANALFLGGLCCLRAGARTVIAGPHGYRSDALNRDFWRMIEHFGVNFFSAVPTVLARLASIDRAGADLRSLRFATCGGAPIPPSLLSRLQRDFGFRVLEGYGLTEATCLASVNPRDGEQRVGSVGIRAPYMRVRVTVTDADNSARDARPGEVGHLLLSGPSVMPGYHDANSNVGTWLEPGWLDSGDLASLDEQGYIWLHGRAKDLIIRGGHNIDPATVENAIADHPGVAFAAAVAYPDPDLGEKPVLFVELHPDIDVSEPDLIAFARSRSAEPAAAPVRVIPIANLPRTAVGKVAKAELRAMAAVEAYRLLLASSLPADAELEANYDARGLQVVVRTSDPAADLCARLQERLRVCSVPLVVSQPSG</sequence>